<dbReference type="GO" id="GO:0000122">
    <property type="term" value="P:negative regulation of transcription by RNA polymerase II"/>
    <property type="evidence" value="ECO:0007669"/>
    <property type="project" value="TreeGrafter"/>
</dbReference>
<feature type="compositionally biased region" description="Low complexity" evidence="4">
    <location>
        <begin position="120"/>
        <end position="135"/>
    </location>
</feature>
<dbReference type="Gene3D" id="2.40.50.40">
    <property type="match status" value="1"/>
</dbReference>
<dbReference type="CDD" id="cd18644">
    <property type="entry name" value="CD_polycomb"/>
    <property type="match status" value="1"/>
</dbReference>
<dbReference type="InterPro" id="IPR023779">
    <property type="entry name" value="Chromodomain_CS"/>
</dbReference>
<evidence type="ECO:0000313" key="8">
    <source>
        <dbReference type="Proteomes" id="UP000274756"/>
    </source>
</evidence>
<evidence type="ECO:0000256" key="3">
    <source>
        <dbReference type="SAM" id="Coils"/>
    </source>
</evidence>
<feature type="region of interest" description="Disordered" evidence="4">
    <location>
        <begin position="236"/>
        <end position="258"/>
    </location>
</feature>
<dbReference type="Pfam" id="PF00385">
    <property type="entry name" value="Chromo"/>
    <property type="match status" value="1"/>
</dbReference>
<dbReference type="PRINTS" id="PR00504">
    <property type="entry name" value="CHROMODOMAIN"/>
</dbReference>
<name>A0A0N4UAA1_DRAME</name>
<feature type="region of interest" description="Disordered" evidence="4">
    <location>
        <begin position="64"/>
        <end position="157"/>
    </location>
</feature>
<comment type="subcellular location">
    <subcellularLocation>
        <location evidence="1">Nucleus</location>
    </subcellularLocation>
</comment>
<feature type="domain" description="Chromo" evidence="5">
    <location>
        <begin position="11"/>
        <end position="69"/>
    </location>
</feature>
<protein>
    <submittedName>
        <fullName evidence="9">Chromo domain-containing protein</fullName>
    </submittedName>
</protein>
<dbReference type="InterPro" id="IPR017984">
    <property type="entry name" value="Chromo_dom_subgr"/>
</dbReference>
<feature type="compositionally biased region" description="Low complexity" evidence="4">
    <location>
        <begin position="144"/>
        <end position="157"/>
    </location>
</feature>
<dbReference type="InterPro" id="IPR000953">
    <property type="entry name" value="Chromo/chromo_shadow_dom"/>
</dbReference>
<dbReference type="GO" id="GO:0000785">
    <property type="term" value="C:chromatin"/>
    <property type="evidence" value="ECO:0007669"/>
    <property type="project" value="TreeGrafter"/>
</dbReference>
<keyword evidence="8" id="KW-1185">Reference proteome</keyword>
<dbReference type="EMBL" id="UYYG01000003">
    <property type="protein sequence ID" value="VDN50452.1"/>
    <property type="molecule type" value="Genomic_DNA"/>
</dbReference>
<reference evidence="6 8" key="2">
    <citation type="submission" date="2018-11" db="EMBL/GenBank/DDBJ databases">
        <authorList>
            <consortium name="Pathogen Informatics"/>
        </authorList>
    </citation>
    <scope>NUCLEOTIDE SEQUENCE [LARGE SCALE GENOMIC DNA]</scope>
</reference>
<feature type="compositionally biased region" description="Acidic residues" evidence="4">
    <location>
        <begin position="97"/>
        <end position="118"/>
    </location>
</feature>
<evidence type="ECO:0000256" key="4">
    <source>
        <dbReference type="SAM" id="MobiDB-lite"/>
    </source>
</evidence>
<dbReference type="WBParaSite" id="DME_0000406101-mRNA-1">
    <property type="protein sequence ID" value="DME_0000406101-mRNA-1"/>
    <property type="gene ID" value="DME_0000406101"/>
</dbReference>
<dbReference type="PROSITE" id="PS50013">
    <property type="entry name" value="CHROMO_2"/>
    <property type="match status" value="1"/>
</dbReference>
<dbReference type="GO" id="GO:0035102">
    <property type="term" value="C:PRC1 complex"/>
    <property type="evidence" value="ECO:0007669"/>
    <property type="project" value="TreeGrafter"/>
</dbReference>
<proteinExistence type="predicted"/>
<dbReference type="InterPro" id="IPR052458">
    <property type="entry name" value="PcG_PRC1-like_component"/>
</dbReference>
<gene>
    <name evidence="6" type="ORF">DME_LOCUS425</name>
</gene>
<dbReference type="OrthoDB" id="1918685at2759"/>
<dbReference type="SUPFAM" id="SSF54160">
    <property type="entry name" value="Chromo domain-like"/>
    <property type="match status" value="1"/>
</dbReference>
<dbReference type="STRING" id="318479.A0A0N4UAA1"/>
<evidence type="ECO:0000256" key="2">
    <source>
        <dbReference type="ARBA" id="ARBA00023242"/>
    </source>
</evidence>
<evidence type="ECO:0000313" key="9">
    <source>
        <dbReference type="WBParaSite" id="DME_0000406101-mRNA-1"/>
    </source>
</evidence>
<dbReference type="SMART" id="SM00298">
    <property type="entry name" value="CHROMO"/>
    <property type="match status" value="1"/>
</dbReference>
<dbReference type="PANTHER" id="PTHR46389">
    <property type="entry name" value="POLYCOMB GROUP PROTEIN PC"/>
    <property type="match status" value="1"/>
</dbReference>
<dbReference type="PANTHER" id="PTHR46389:SF3">
    <property type="entry name" value="POLYCOMB GROUP PROTEIN PC"/>
    <property type="match status" value="1"/>
</dbReference>
<dbReference type="InterPro" id="IPR016197">
    <property type="entry name" value="Chromo-like_dom_sf"/>
</dbReference>
<organism evidence="7 9">
    <name type="scientific">Dracunculus medinensis</name>
    <name type="common">Guinea worm</name>
    <dbReference type="NCBI Taxonomy" id="318479"/>
    <lineage>
        <taxon>Eukaryota</taxon>
        <taxon>Metazoa</taxon>
        <taxon>Ecdysozoa</taxon>
        <taxon>Nematoda</taxon>
        <taxon>Chromadorea</taxon>
        <taxon>Rhabditida</taxon>
        <taxon>Spirurina</taxon>
        <taxon>Dracunculoidea</taxon>
        <taxon>Dracunculidae</taxon>
        <taxon>Dracunculus</taxon>
    </lineage>
</organism>
<dbReference type="AlphaFoldDB" id="A0A0N4UAA1"/>
<dbReference type="InterPro" id="IPR023780">
    <property type="entry name" value="Chromo_domain"/>
</dbReference>
<dbReference type="Proteomes" id="UP000038040">
    <property type="component" value="Unplaced"/>
</dbReference>
<accession>A0A0N4UAA1</accession>
<feature type="coiled-coil region" evidence="3">
    <location>
        <begin position="363"/>
        <end position="390"/>
    </location>
</feature>
<evidence type="ECO:0000313" key="7">
    <source>
        <dbReference type="Proteomes" id="UP000038040"/>
    </source>
</evidence>
<dbReference type="PROSITE" id="PS00598">
    <property type="entry name" value="CHROMO_1"/>
    <property type="match status" value="1"/>
</dbReference>
<sequence>MPMEPIDDGVYAVESLLADRRRKGKVEYLVKWKGWSAKHNTWEPRENIYDNRLFEEYMAHKKKLRERKRSSTISLTKKMPKRSKRLAQAAQARAEELKDEEEDDDDFDNSDIEADEDSSILRLSSRSRQQQQMSRAVQKRGRASTSSSKSITISKKSNLSNADTSKLLDNVATVIDNPTETESKSVELKTSEENESLIVGENVTNSKETYVAINTQSSAGYNENGTERILESFSKDHGNLNKEPENEPKGRVVPSNSSCNFSSLNSADTLPHPSNSCQPVQSTINSSKMAIAYDNNKASSSSQIPPKVFYGHMTTIQIANPSSCPGEFLVNSTDQPVHINAFVVGEAGAPESTEKLMVCEYEREKEKEAIKNIKDEIVNETQNLTEQDNQRNVQNDLPFHYNDSVSVTYVTYNGVTLPVIERGPKRH</sequence>
<keyword evidence="3" id="KW-0175">Coiled coil</keyword>
<reference evidence="9" key="1">
    <citation type="submission" date="2017-02" db="UniProtKB">
        <authorList>
            <consortium name="WormBaseParasite"/>
        </authorList>
    </citation>
    <scope>IDENTIFICATION</scope>
</reference>
<dbReference type="GO" id="GO:0003682">
    <property type="term" value="F:chromatin binding"/>
    <property type="evidence" value="ECO:0007669"/>
    <property type="project" value="TreeGrafter"/>
</dbReference>
<dbReference type="Proteomes" id="UP000274756">
    <property type="component" value="Unassembled WGS sequence"/>
</dbReference>
<evidence type="ECO:0000256" key="1">
    <source>
        <dbReference type="ARBA" id="ARBA00004123"/>
    </source>
</evidence>
<keyword evidence="2" id="KW-0539">Nucleus</keyword>
<evidence type="ECO:0000313" key="6">
    <source>
        <dbReference type="EMBL" id="VDN50452.1"/>
    </source>
</evidence>
<feature type="compositionally biased region" description="Basic and acidic residues" evidence="4">
    <location>
        <begin position="236"/>
        <end position="250"/>
    </location>
</feature>
<evidence type="ECO:0000259" key="5">
    <source>
        <dbReference type="PROSITE" id="PS50013"/>
    </source>
</evidence>